<protein>
    <submittedName>
        <fullName evidence="3">Uncharacterized protein</fullName>
    </submittedName>
</protein>
<dbReference type="PANTHER" id="PTHR37402:SF1">
    <property type="entry name" value="GRAM DOMAIN-CONTAINING PROTEIN 4"/>
    <property type="match status" value="1"/>
</dbReference>
<keyword evidence="2" id="KW-0472">Membrane</keyword>
<feature type="compositionally biased region" description="Polar residues" evidence="1">
    <location>
        <begin position="297"/>
        <end position="313"/>
    </location>
</feature>
<evidence type="ECO:0000313" key="4">
    <source>
        <dbReference type="Proteomes" id="UP000807469"/>
    </source>
</evidence>
<dbReference type="OrthoDB" id="1708389at2759"/>
<dbReference type="GO" id="GO:0006915">
    <property type="term" value="P:apoptotic process"/>
    <property type="evidence" value="ECO:0007669"/>
    <property type="project" value="InterPro"/>
</dbReference>
<feature type="region of interest" description="Disordered" evidence="1">
    <location>
        <begin position="278"/>
        <end position="315"/>
    </location>
</feature>
<evidence type="ECO:0000256" key="2">
    <source>
        <dbReference type="SAM" id="Phobius"/>
    </source>
</evidence>
<feature type="transmembrane region" description="Helical" evidence="2">
    <location>
        <begin position="356"/>
        <end position="372"/>
    </location>
</feature>
<proteinExistence type="predicted"/>
<gene>
    <name evidence="3" type="ORF">BDN70DRAFT_879870</name>
</gene>
<accession>A0A9P5YZB2</accession>
<dbReference type="PANTHER" id="PTHR37402">
    <property type="entry name" value="GRAM DOMAIN-CONTAINING PROTEIN 4"/>
    <property type="match status" value="1"/>
</dbReference>
<evidence type="ECO:0000313" key="3">
    <source>
        <dbReference type="EMBL" id="KAF9478527.1"/>
    </source>
</evidence>
<dbReference type="Proteomes" id="UP000807469">
    <property type="component" value="Unassembled WGS sequence"/>
</dbReference>
<keyword evidence="2" id="KW-0812">Transmembrane</keyword>
<organism evidence="3 4">
    <name type="scientific">Pholiota conissans</name>
    <dbReference type="NCBI Taxonomy" id="109636"/>
    <lineage>
        <taxon>Eukaryota</taxon>
        <taxon>Fungi</taxon>
        <taxon>Dikarya</taxon>
        <taxon>Basidiomycota</taxon>
        <taxon>Agaricomycotina</taxon>
        <taxon>Agaricomycetes</taxon>
        <taxon>Agaricomycetidae</taxon>
        <taxon>Agaricales</taxon>
        <taxon>Agaricineae</taxon>
        <taxon>Strophariaceae</taxon>
        <taxon>Pholiota</taxon>
    </lineage>
</organism>
<feature type="region of interest" description="Disordered" evidence="1">
    <location>
        <begin position="434"/>
        <end position="466"/>
    </location>
</feature>
<reference evidence="3" key="1">
    <citation type="submission" date="2020-11" db="EMBL/GenBank/DDBJ databases">
        <authorList>
            <consortium name="DOE Joint Genome Institute"/>
            <person name="Ahrendt S."/>
            <person name="Riley R."/>
            <person name="Andreopoulos W."/>
            <person name="Labutti K."/>
            <person name="Pangilinan J."/>
            <person name="Ruiz-Duenas F.J."/>
            <person name="Barrasa J.M."/>
            <person name="Sanchez-Garcia M."/>
            <person name="Camarero S."/>
            <person name="Miyauchi S."/>
            <person name="Serrano A."/>
            <person name="Linde D."/>
            <person name="Babiker R."/>
            <person name="Drula E."/>
            <person name="Ayuso-Fernandez I."/>
            <person name="Pacheco R."/>
            <person name="Padilla G."/>
            <person name="Ferreira P."/>
            <person name="Barriuso J."/>
            <person name="Kellner H."/>
            <person name="Castanera R."/>
            <person name="Alfaro M."/>
            <person name="Ramirez L."/>
            <person name="Pisabarro A.G."/>
            <person name="Kuo A."/>
            <person name="Tritt A."/>
            <person name="Lipzen A."/>
            <person name="He G."/>
            <person name="Yan M."/>
            <person name="Ng V."/>
            <person name="Cullen D."/>
            <person name="Martin F."/>
            <person name="Rosso M.-N."/>
            <person name="Henrissat B."/>
            <person name="Hibbett D."/>
            <person name="Martinez A.T."/>
            <person name="Grigoriev I.V."/>
        </authorList>
    </citation>
    <scope>NUCLEOTIDE SEQUENCE</scope>
    <source>
        <strain evidence="3">CIRM-BRFM 674</strain>
    </source>
</reference>
<comment type="caution">
    <text evidence="3">The sequence shown here is derived from an EMBL/GenBank/DDBJ whole genome shotgun (WGS) entry which is preliminary data.</text>
</comment>
<name>A0A9P5YZB2_9AGAR</name>
<feature type="transmembrane region" description="Helical" evidence="2">
    <location>
        <begin position="191"/>
        <end position="215"/>
    </location>
</feature>
<feature type="compositionally biased region" description="Polar residues" evidence="1">
    <location>
        <begin position="444"/>
        <end position="466"/>
    </location>
</feature>
<feature type="compositionally biased region" description="Basic and acidic residues" evidence="1">
    <location>
        <begin position="282"/>
        <end position="296"/>
    </location>
</feature>
<dbReference type="EMBL" id="MU155232">
    <property type="protein sequence ID" value="KAF9478527.1"/>
    <property type="molecule type" value="Genomic_DNA"/>
</dbReference>
<keyword evidence="4" id="KW-1185">Reference proteome</keyword>
<dbReference type="AlphaFoldDB" id="A0A9P5YZB2"/>
<feature type="transmembrane region" description="Helical" evidence="2">
    <location>
        <begin position="378"/>
        <end position="397"/>
    </location>
</feature>
<keyword evidence="2" id="KW-1133">Transmembrane helix</keyword>
<dbReference type="InterPro" id="IPR037847">
    <property type="entry name" value="GRAMDC4"/>
</dbReference>
<evidence type="ECO:0000256" key="1">
    <source>
        <dbReference type="SAM" id="MobiDB-lite"/>
    </source>
</evidence>
<sequence length="622" mass="70996">MSEGRSDLWPQDIVPSSLAMPPYLEPDPIDFASNQYDLAVDENVLSENELRELYDTEEIQRFLHLFSAYVTEVEAPDSPLAKQYPADTTQLDNNGANEYGEYFLEEGDEWAPLDAPQTSKTADPEFRSYQSISAEIAKRYVVPILSPPRPWPLFTLSRLRLATERLYLATIPMYGPFLRQLYNLASWADPAVSMMYCMVFWVLWWYNLLTPAFIMRIFASLLRRRIFPYPSLEDLRRHRKQVLRADEFGEQISARLSMNASGLKEIWRLFQLYDQTTKKAKPSKEKTSHDDSRRTPEQQTNHVNNETDATTLETVDDSEEVQDFKRIILHIVEELADIHERIRNIFIWRKPLSSRLYAIMLATLLLLSFLPTKYIAKSIAFCLGFLFWHVIPVILALPTSEQKRLPALFADVPTDAEYAMELISQRVAAGLDTKPARSRKNHANSDSVESLDNLPNRTEGSSSQSSKVTSIDWKKWGDRVAFGKSAIGDIKRLRPGKVWAVHEVWPPQHPIIPAAVGIPQPQANTEAHIYPCQHGSTPGLLTLTHNTLLFAPLMSQTAKLIVPLAAVKGVKKAGLLKGLNIRWYKSVNGMKEHKEDKFVWVGSRDELFARLVGSNGRQWMKV</sequence>